<feature type="DNA-binding region" description="OmpR/PhoB-type" evidence="7">
    <location>
        <begin position="118"/>
        <end position="214"/>
    </location>
</feature>
<evidence type="ECO:0000259" key="9">
    <source>
        <dbReference type="PROSITE" id="PS51755"/>
    </source>
</evidence>
<dbReference type="PANTHER" id="PTHR48111">
    <property type="entry name" value="REGULATOR OF RPOS"/>
    <property type="match status" value="1"/>
</dbReference>
<feature type="domain" description="OmpR/PhoB-type" evidence="9">
    <location>
        <begin position="118"/>
        <end position="214"/>
    </location>
</feature>
<evidence type="ECO:0000256" key="5">
    <source>
        <dbReference type="ARBA" id="ARBA00023163"/>
    </source>
</evidence>
<dbReference type="Pfam" id="PF00486">
    <property type="entry name" value="Trans_reg_C"/>
    <property type="match status" value="1"/>
</dbReference>
<dbReference type="Gene3D" id="3.40.50.2300">
    <property type="match status" value="1"/>
</dbReference>
<organism evidence="10 11">
    <name type="scientific">Ammonicoccus fulvus</name>
    <dbReference type="NCBI Taxonomy" id="3138240"/>
    <lineage>
        <taxon>Bacteria</taxon>
        <taxon>Bacillati</taxon>
        <taxon>Actinomycetota</taxon>
        <taxon>Actinomycetes</taxon>
        <taxon>Propionibacteriales</taxon>
        <taxon>Propionibacteriaceae</taxon>
        <taxon>Ammonicoccus</taxon>
    </lineage>
</organism>
<dbReference type="PROSITE" id="PS51755">
    <property type="entry name" value="OMPR_PHOB"/>
    <property type="match status" value="1"/>
</dbReference>
<evidence type="ECO:0000256" key="7">
    <source>
        <dbReference type="PROSITE-ProRule" id="PRU01091"/>
    </source>
</evidence>
<evidence type="ECO:0000259" key="8">
    <source>
        <dbReference type="PROSITE" id="PS50110"/>
    </source>
</evidence>
<keyword evidence="4 7" id="KW-0238">DNA-binding</keyword>
<dbReference type="InterPro" id="IPR016032">
    <property type="entry name" value="Sig_transdc_resp-reg_C-effctor"/>
</dbReference>
<dbReference type="SMART" id="SM00862">
    <property type="entry name" value="Trans_reg_C"/>
    <property type="match status" value="1"/>
</dbReference>
<dbReference type="InterPro" id="IPR039420">
    <property type="entry name" value="WalR-like"/>
</dbReference>
<keyword evidence="5" id="KW-0804">Transcription</keyword>
<protein>
    <submittedName>
        <fullName evidence="10">Response regulator transcription factor</fullName>
    </submittedName>
</protein>
<dbReference type="PANTHER" id="PTHR48111:SF1">
    <property type="entry name" value="TWO-COMPONENT RESPONSE REGULATOR ORR33"/>
    <property type="match status" value="1"/>
</dbReference>
<dbReference type="SUPFAM" id="SSF46894">
    <property type="entry name" value="C-terminal effector domain of the bipartite response regulators"/>
    <property type="match status" value="1"/>
</dbReference>
<dbReference type="InterPro" id="IPR036388">
    <property type="entry name" value="WH-like_DNA-bd_sf"/>
</dbReference>
<dbReference type="Proteomes" id="UP001442841">
    <property type="component" value="Chromosome"/>
</dbReference>
<feature type="domain" description="Response regulatory" evidence="8">
    <location>
        <begin position="4"/>
        <end position="111"/>
    </location>
</feature>
<dbReference type="InterPro" id="IPR011006">
    <property type="entry name" value="CheY-like_superfamily"/>
</dbReference>
<sequence length="217" mass="23543">MSDRVLIVEDVAAVSPAATSALRRQGFVVSCVGTRLNLARALDQTSPHVVILNPEHGPHQDALRVIRRHSRAAVLLLAGRGVPPGEVRGVDECLRRPFTMVDLIARVRMLARRGTRPPPTLEIGDLAITTRAATVTCKGNEIDLTRTERKLLSALAAHAGKVVSKKELLAAVWGLESGDPNLVEVNISTLRRKLERHAPRAVHTVRGQGYRLGEPLG</sequence>
<keyword evidence="2" id="KW-0902">Two-component regulatory system</keyword>
<proteinExistence type="predicted"/>
<evidence type="ECO:0000256" key="2">
    <source>
        <dbReference type="ARBA" id="ARBA00023012"/>
    </source>
</evidence>
<evidence type="ECO:0000256" key="6">
    <source>
        <dbReference type="PROSITE-ProRule" id="PRU00169"/>
    </source>
</evidence>
<keyword evidence="1" id="KW-0597">Phosphoprotein</keyword>
<keyword evidence="3" id="KW-0805">Transcription regulation</keyword>
<dbReference type="PROSITE" id="PS50110">
    <property type="entry name" value="RESPONSE_REGULATORY"/>
    <property type="match status" value="1"/>
</dbReference>
<comment type="caution">
    <text evidence="6">Lacks conserved residue(s) required for the propagation of feature annotation.</text>
</comment>
<dbReference type="RefSeq" id="WP_425310470.1">
    <property type="nucleotide sequence ID" value="NZ_CP154795.1"/>
</dbReference>
<evidence type="ECO:0000256" key="1">
    <source>
        <dbReference type="ARBA" id="ARBA00022553"/>
    </source>
</evidence>
<dbReference type="EMBL" id="CP154795">
    <property type="protein sequence ID" value="XAN09035.1"/>
    <property type="molecule type" value="Genomic_DNA"/>
</dbReference>
<dbReference type="CDD" id="cd00383">
    <property type="entry name" value="trans_reg_C"/>
    <property type="match status" value="1"/>
</dbReference>
<evidence type="ECO:0000313" key="11">
    <source>
        <dbReference type="Proteomes" id="UP001442841"/>
    </source>
</evidence>
<evidence type="ECO:0000256" key="3">
    <source>
        <dbReference type="ARBA" id="ARBA00023015"/>
    </source>
</evidence>
<evidence type="ECO:0000256" key="4">
    <source>
        <dbReference type="ARBA" id="ARBA00023125"/>
    </source>
</evidence>
<keyword evidence="11" id="KW-1185">Reference proteome</keyword>
<dbReference type="SUPFAM" id="SSF52172">
    <property type="entry name" value="CheY-like"/>
    <property type="match status" value="1"/>
</dbReference>
<name>A0ABZ3FV47_9ACTN</name>
<gene>
    <name evidence="10" type="ORF">AADG42_17520</name>
</gene>
<reference evidence="10 11" key="1">
    <citation type="submission" date="2024-04" db="EMBL/GenBank/DDBJ databases">
        <title>Isolation of an actinomycete strain from pig manure.</title>
        <authorList>
            <person name="Gong T."/>
            <person name="Yu Z."/>
            <person name="An M."/>
            <person name="Wei C."/>
            <person name="Yang W."/>
            <person name="Liu L."/>
        </authorList>
    </citation>
    <scope>NUCLEOTIDE SEQUENCE [LARGE SCALE GENOMIC DNA]</scope>
    <source>
        <strain evidence="10 11">ZF39</strain>
    </source>
</reference>
<evidence type="ECO:0000313" key="10">
    <source>
        <dbReference type="EMBL" id="XAN09035.1"/>
    </source>
</evidence>
<accession>A0ABZ3FV47</accession>
<dbReference type="Gene3D" id="1.10.10.10">
    <property type="entry name" value="Winged helix-like DNA-binding domain superfamily/Winged helix DNA-binding domain"/>
    <property type="match status" value="1"/>
</dbReference>
<dbReference type="InterPro" id="IPR001789">
    <property type="entry name" value="Sig_transdc_resp-reg_receiver"/>
</dbReference>
<dbReference type="InterPro" id="IPR001867">
    <property type="entry name" value="OmpR/PhoB-type_DNA-bd"/>
</dbReference>